<evidence type="ECO:0000256" key="1">
    <source>
        <dbReference type="SAM" id="MobiDB-lite"/>
    </source>
</evidence>
<feature type="compositionally biased region" description="Low complexity" evidence="1">
    <location>
        <begin position="41"/>
        <end position="51"/>
    </location>
</feature>
<dbReference type="Proteomes" id="UP001221757">
    <property type="component" value="Unassembled WGS sequence"/>
</dbReference>
<gene>
    <name evidence="2" type="ORF">B0H17DRAFT_1210132</name>
</gene>
<sequence length="234" mass="25083">MSHSALGCAQNEDGSLRDASQILWYNDVDDEHSISGPPPASTASSSRPLAPIFTRAKPVGKVAGSRRSSPRRSSRASRPSARAIDPNNAEASTAFGKRKLGPENPPVAPCKTPRISEPAATDSGDDESDAESTTPSMVGDTDIEEVGEQDGMDIDTEEYRSIKAMADTDHAHINTKISREDSTADIKTIFHRVKAQRNAETGVLQDGAICMVCTQSQWDPGFCLLFDGQCQYAA</sequence>
<protein>
    <submittedName>
        <fullName evidence="2">Uncharacterized protein</fullName>
    </submittedName>
</protein>
<evidence type="ECO:0000313" key="2">
    <source>
        <dbReference type="EMBL" id="KAJ7668067.1"/>
    </source>
</evidence>
<dbReference type="AlphaFoldDB" id="A0AAD7CXD2"/>
<feature type="region of interest" description="Disordered" evidence="1">
    <location>
        <begin position="29"/>
        <end position="139"/>
    </location>
</feature>
<keyword evidence="3" id="KW-1185">Reference proteome</keyword>
<organism evidence="2 3">
    <name type="scientific">Mycena rosella</name>
    <name type="common">Pink bonnet</name>
    <name type="synonym">Agaricus rosellus</name>
    <dbReference type="NCBI Taxonomy" id="1033263"/>
    <lineage>
        <taxon>Eukaryota</taxon>
        <taxon>Fungi</taxon>
        <taxon>Dikarya</taxon>
        <taxon>Basidiomycota</taxon>
        <taxon>Agaricomycotina</taxon>
        <taxon>Agaricomycetes</taxon>
        <taxon>Agaricomycetidae</taxon>
        <taxon>Agaricales</taxon>
        <taxon>Marasmiineae</taxon>
        <taxon>Mycenaceae</taxon>
        <taxon>Mycena</taxon>
    </lineage>
</organism>
<comment type="caution">
    <text evidence="2">The sequence shown here is derived from an EMBL/GenBank/DDBJ whole genome shotgun (WGS) entry which is preliminary data.</text>
</comment>
<proteinExistence type="predicted"/>
<accession>A0AAD7CXD2</accession>
<reference evidence="2" key="1">
    <citation type="submission" date="2023-03" db="EMBL/GenBank/DDBJ databases">
        <title>Massive genome expansion in bonnet fungi (Mycena s.s.) driven by repeated elements and novel gene families across ecological guilds.</title>
        <authorList>
            <consortium name="Lawrence Berkeley National Laboratory"/>
            <person name="Harder C.B."/>
            <person name="Miyauchi S."/>
            <person name="Viragh M."/>
            <person name="Kuo A."/>
            <person name="Thoen E."/>
            <person name="Andreopoulos B."/>
            <person name="Lu D."/>
            <person name="Skrede I."/>
            <person name="Drula E."/>
            <person name="Henrissat B."/>
            <person name="Morin E."/>
            <person name="Kohler A."/>
            <person name="Barry K."/>
            <person name="LaButti K."/>
            <person name="Morin E."/>
            <person name="Salamov A."/>
            <person name="Lipzen A."/>
            <person name="Mereny Z."/>
            <person name="Hegedus B."/>
            <person name="Baldrian P."/>
            <person name="Stursova M."/>
            <person name="Weitz H."/>
            <person name="Taylor A."/>
            <person name="Grigoriev I.V."/>
            <person name="Nagy L.G."/>
            <person name="Martin F."/>
            <person name="Kauserud H."/>
        </authorList>
    </citation>
    <scope>NUCLEOTIDE SEQUENCE</scope>
    <source>
        <strain evidence="2">CBHHK067</strain>
    </source>
</reference>
<name>A0AAD7CXD2_MYCRO</name>
<dbReference type="EMBL" id="JARKIE010000198">
    <property type="protein sequence ID" value="KAJ7668067.1"/>
    <property type="molecule type" value="Genomic_DNA"/>
</dbReference>
<evidence type="ECO:0000313" key="3">
    <source>
        <dbReference type="Proteomes" id="UP001221757"/>
    </source>
</evidence>